<reference evidence="5 6" key="1">
    <citation type="journal article" date="2018" name="Nat. Ecol. Evol.">
        <title>Shark genomes provide insights into elasmobranch evolution and the origin of vertebrates.</title>
        <authorList>
            <person name="Hara Y"/>
            <person name="Yamaguchi K"/>
            <person name="Onimaru K"/>
            <person name="Kadota M"/>
            <person name="Koyanagi M"/>
            <person name="Keeley SD"/>
            <person name="Tatsumi K"/>
            <person name="Tanaka K"/>
            <person name="Motone F"/>
            <person name="Kageyama Y"/>
            <person name="Nozu R"/>
            <person name="Adachi N"/>
            <person name="Nishimura O"/>
            <person name="Nakagawa R"/>
            <person name="Tanegashima C"/>
            <person name="Kiyatake I"/>
            <person name="Matsumoto R"/>
            <person name="Murakumo K"/>
            <person name="Nishida K"/>
            <person name="Terakita A"/>
            <person name="Kuratani S"/>
            <person name="Sato K"/>
            <person name="Hyodo S Kuraku.S."/>
        </authorList>
    </citation>
    <scope>NUCLEOTIDE SEQUENCE [LARGE SCALE GENOMIC DNA]</scope>
</reference>
<sequence>EHLDTSPNNLTPMTDQLYLVDAGFSINSAFPLALRSQRHIDVILSFGFSRGSPFKVLKKTEEFCTEHKIPFPKINVADILENSLQECYIFMDEINPNIPIVIHFPLTNATFKDYKSPGIKRTSEEDVINSSFVLEAEHSPYSTLNFTYTPHDFDNLVDLNCYNVMNNKNIILMILKKALAKKSY</sequence>
<feature type="non-terminal residue" evidence="5">
    <location>
        <position position="1"/>
    </location>
</feature>
<evidence type="ECO:0000256" key="2">
    <source>
        <dbReference type="ARBA" id="ARBA00023098"/>
    </source>
</evidence>
<dbReference type="GO" id="GO:0047498">
    <property type="term" value="F:calcium-dependent phospholipase A2 activity"/>
    <property type="evidence" value="ECO:0007669"/>
    <property type="project" value="TreeGrafter"/>
</dbReference>
<evidence type="ECO:0000259" key="4">
    <source>
        <dbReference type="PROSITE" id="PS51210"/>
    </source>
</evidence>
<name>A0A401NVH4_SCYTO</name>
<dbReference type="Proteomes" id="UP000288216">
    <property type="component" value="Unassembled WGS sequence"/>
</dbReference>
<dbReference type="PANTHER" id="PTHR10728:SF32">
    <property type="entry name" value="CYTOSOLIC PHOSPHOLIPASE A2 BETA"/>
    <property type="match status" value="1"/>
</dbReference>
<feature type="domain" description="PLA2c" evidence="4">
    <location>
        <begin position="1"/>
        <end position="184"/>
    </location>
</feature>
<dbReference type="Gene3D" id="3.40.1090.10">
    <property type="entry name" value="Cytosolic phospholipase A2 catalytic domain"/>
    <property type="match status" value="1"/>
</dbReference>
<comment type="caution">
    <text evidence="5">The sequence shown here is derived from an EMBL/GenBank/DDBJ whole genome shotgun (WGS) entry which is preliminary data.</text>
</comment>
<proteinExistence type="predicted"/>
<dbReference type="OrthoDB" id="270970at2759"/>
<gene>
    <name evidence="5" type="ORF">scyTo_0007594</name>
</gene>
<evidence type="ECO:0000256" key="1">
    <source>
        <dbReference type="ARBA" id="ARBA00022801"/>
    </source>
</evidence>
<dbReference type="InterPro" id="IPR016035">
    <property type="entry name" value="Acyl_Trfase/lysoPLipase"/>
</dbReference>
<dbReference type="STRING" id="75743.A0A401NVH4"/>
<dbReference type="AlphaFoldDB" id="A0A401NVH4"/>
<dbReference type="GO" id="GO:0005509">
    <property type="term" value="F:calcium ion binding"/>
    <property type="evidence" value="ECO:0007669"/>
    <property type="project" value="TreeGrafter"/>
</dbReference>
<dbReference type="PROSITE" id="PS51210">
    <property type="entry name" value="PLA2C"/>
    <property type="match status" value="1"/>
</dbReference>
<accession>A0A401NVH4</accession>
<dbReference type="GO" id="GO:0005829">
    <property type="term" value="C:cytosol"/>
    <property type="evidence" value="ECO:0007669"/>
    <property type="project" value="TreeGrafter"/>
</dbReference>
<dbReference type="GO" id="GO:0046475">
    <property type="term" value="P:glycerophospholipid catabolic process"/>
    <property type="evidence" value="ECO:0007669"/>
    <property type="project" value="TreeGrafter"/>
</dbReference>
<keyword evidence="6" id="KW-1185">Reference proteome</keyword>
<dbReference type="InterPro" id="IPR002642">
    <property type="entry name" value="LysoPLipase_cat_dom"/>
</dbReference>
<dbReference type="PANTHER" id="PTHR10728">
    <property type="entry name" value="CYTOSOLIC PHOSPHOLIPASE A2"/>
    <property type="match status" value="1"/>
</dbReference>
<dbReference type="OMA" id="QAWQNGM"/>
<dbReference type="GO" id="GO:0005544">
    <property type="term" value="F:calcium-dependent phospholipid binding"/>
    <property type="evidence" value="ECO:0007669"/>
    <property type="project" value="TreeGrafter"/>
</dbReference>
<protein>
    <recommendedName>
        <fullName evidence="4">PLA2c domain-containing protein</fullName>
    </recommendedName>
</protein>
<keyword evidence="1 3" id="KW-0378">Hydrolase</keyword>
<evidence type="ECO:0000313" key="6">
    <source>
        <dbReference type="Proteomes" id="UP000288216"/>
    </source>
</evidence>
<organism evidence="5 6">
    <name type="scientific">Scyliorhinus torazame</name>
    <name type="common">Cloudy catshark</name>
    <name type="synonym">Catulus torazame</name>
    <dbReference type="NCBI Taxonomy" id="75743"/>
    <lineage>
        <taxon>Eukaryota</taxon>
        <taxon>Metazoa</taxon>
        <taxon>Chordata</taxon>
        <taxon>Craniata</taxon>
        <taxon>Vertebrata</taxon>
        <taxon>Chondrichthyes</taxon>
        <taxon>Elasmobranchii</taxon>
        <taxon>Galeomorphii</taxon>
        <taxon>Galeoidea</taxon>
        <taxon>Carcharhiniformes</taxon>
        <taxon>Scyliorhinidae</taxon>
        <taxon>Scyliorhinus</taxon>
    </lineage>
</organism>
<dbReference type="SUPFAM" id="SSF52151">
    <property type="entry name" value="FabD/lysophospholipase-like"/>
    <property type="match status" value="1"/>
</dbReference>
<evidence type="ECO:0000313" key="5">
    <source>
        <dbReference type="EMBL" id="GCB64854.1"/>
    </source>
</evidence>
<keyword evidence="3" id="KW-0442">Lipid degradation</keyword>
<dbReference type="EMBL" id="BFAA01002791">
    <property type="protein sequence ID" value="GCB64854.1"/>
    <property type="molecule type" value="Genomic_DNA"/>
</dbReference>
<keyword evidence="2 3" id="KW-0443">Lipid metabolism</keyword>
<evidence type="ECO:0000256" key="3">
    <source>
        <dbReference type="PROSITE-ProRule" id="PRU00555"/>
    </source>
</evidence>